<dbReference type="PANTHER" id="PTHR38780">
    <property type="entry name" value="PROTEIN TUSC"/>
    <property type="match status" value="1"/>
</dbReference>
<proteinExistence type="inferred from homology"/>
<dbReference type="InterPro" id="IPR017462">
    <property type="entry name" value="Sulphur_relay_TusC/DsrF"/>
</dbReference>
<comment type="similarity">
    <text evidence="1">Belongs to the DsrF/TusC family.</text>
</comment>
<dbReference type="OrthoDB" id="9789418at2"/>
<evidence type="ECO:0000256" key="1">
    <source>
        <dbReference type="ARBA" id="ARBA00005996"/>
    </source>
</evidence>
<dbReference type="PANTHER" id="PTHR38780:SF1">
    <property type="entry name" value="PROTEIN TUSC"/>
    <property type="match status" value="1"/>
</dbReference>
<evidence type="ECO:0000313" key="4">
    <source>
        <dbReference type="Proteomes" id="UP000249203"/>
    </source>
</evidence>
<keyword evidence="5" id="KW-1185">Reference proteome</keyword>
<dbReference type="EMBL" id="QLMD01000008">
    <property type="protein sequence ID" value="RAJ96440.1"/>
    <property type="molecule type" value="Genomic_DNA"/>
</dbReference>
<dbReference type="RefSeq" id="WP_111569615.1">
    <property type="nucleotide sequence ID" value="NZ_PIPK01000008.1"/>
</dbReference>
<accession>A0A327WWZ6</accession>
<dbReference type="InterPro" id="IPR027396">
    <property type="entry name" value="DsrEFH-like"/>
</dbReference>
<evidence type="ECO:0000313" key="5">
    <source>
        <dbReference type="Proteomes" id="UP000287865"/>
    </source>
</evidence>
<protein>
    <submittedName>
        <fullName evidence="2">tRNA 2-thiouridine synthesizing protein C</fullName>
    </submittedName>
</protein>
<comment type="caution">
    <text evidence="2">The sequence shown here is derived from an EMBL/GenBank/DDBJ whole genome shotgun (WGS) entry which is preliminary data.</text>
</comment>
<reference evidence="2 4" key="2">
    <citation type="submission" date="2018-06" db="EMBL/GenBank/DDBJ databases">
        <title>Genomic Encyclopedia of Type Strains, Phase III (KMG-III): the genomes of soil and plant-associated and newly described type strains.</title>
        <authorList>
            <person name="Whitman W."/>
        </authorList>
    </citation>
    <scope>NUCLEOTIDE SEQUENCE [LARGE SCALE GENOMIC DNA]</scope>
    <source>
        <strain evidence="2 4">CGMCC 1.15366</strain>
    </source>
</reference>
<organism evidence="2 4">
    <name type="scientific">Aliidiomarina maris</name>
    <dbReference type="NCBI Taxonomy" id="531312"/>
    <lineage>
        <taxon>Bacteria</taxon>
        <taxon>Pseudomonadati</taxon>
        <taxon>Pseudomonadota</taxon>
        <taxon>Gammaproteobacteria</taxon>
        <taxon>Alteromonadales</taxon>
        <taxon>Idiomarinaceae</taxon>
        <taxon>Aliidiomarina</taxon>
    </lineage>
</organism>
<dbReference type="Gene3D" id="3.40.1260.10">
    <property type="entry name" value="DsrEFH-like"/>
    <property type="match status" value="1"/>
</dbReference>
<sequence length="116" mass="12912">MLTVINTQAPLHSDSARNALDMIMMAVSLDQAVQVIFSHDGVYQLLAQQASALDNKNPLVKYRVLADIFEMDSLYVLDSALSERHLAPEQLSIKAQLISTEQMAELIAHSDKVVRF</sequence>
<reference evidence="3 5" key="1">
    <citation type="journal article" date="2018" name="Front. Microbiol.">
        <title>Genome-Based Analysis Reveals the Taxonomy and Diversity of the Family Idiomarinaceae.</title>
        <authorList>
            <person name="Liu Y."/>
            <person name="Lai Q."/>
            <person name="Shao Z."/>
        </authorList>
    </citation>
    <scope>NUCLEOTIDE SEQUENCE [LARGE SCALE GENOMIC DNA]</scope>
    <source>
        <strain evidence="3 5">CF12-14</strain>
    </source>
</reference>
<dbReference type="Pfam" id="PF02635">
    <property type="entry name" value="DsrE"/>
    <property type="match status" value="1"/>
</dbReference>
<dbReference type="AlphaFoldDB" id="A0A327WWZ6"/>
<dbReference type="Proteomes" id="UP000249203">
    <property type="component" value="Unassembled WGS sequence"/>
</dbReference>
<name>A0A327WWZ6_9GAMM</name>
<dbReference type="Proteomes" id="UP000287865">
    <property type="component" value="Unassembled WGS sequence"/>
</dbReference>
<dbReference type="InterPro" id="IPR003787">
    <property type="entry name" value="Sulphur_relay_DsrE/F-like"/>
</dbReference>
<evidence type="ECO:0000313" key="2">
    <source>
        <dbReference type="EMBL" id="RAJ96440.1"/>
    </source>
</evidence>
<gene>
    <name evidence="2" type="ORF">B0I24_10818</name>
    <name evidence="3" type="ORF">CWE07_09875</name>
</gene>
<dbReference type="SUPFAM" id="SSF75169">
    <property type="entry name" value="DsrEFH-like"/>
    <property type="match status" value="1"/>
</dbReference>
<evidence type="ECO:0000313" key="3">
    <source>
        <dbReference type="EMBL" id="RUO23806.1"/>
    </source>
</evidence>
<dbReference type="EMBL" id="PIPK01000008">
    <property type="protein sequence ID" value="RUO23806.1"/>
    <property type="molecule type" value="Genomic_DNA"/>
</dbReference>